<evidence type="ECO:0000256" key="2">
    <source>
        <dbReference type="ARBA" id="ARBA00022448"/>
    </source>
</evidence>
<dbReference type="GO" id="GO:0005886">
    <property type="term" value="C:plasma membrane"/>
    <property type="evidence" value="ECO:0007669"/>
    <property type="project" value="UniProtKB-SubCell"/>
</dbReference>
<evidence type="ECO:0000256" key="6">
    <source>
        <dbReference type="ARBA" id="ARBA00023136"/>
    </source>
</evidence>
<feature type="transmembrane region" description="Helical" evidence="7">
    <location>
        <begin position="444"/>
        <end position="464"/>
    </location>
</feature>
<dbReference type="Gene3D" id="1.10.3720.10">
    <property type="entry name" value="MetI-like"/>
    <property type="match status" value="2"/>
</dbReference>
<dbReference type="PANTHER" id="PTHR30183">
    <property type="entry name" value="MOLYBDENUM TRANSPORT SYSTEM PERMEASE PROTEIN MODB"/>
    <property type="match status" value="1"/>
</dbReference>
<dbReference type="InterPro" id="IPR000515">
    <property type="entry name" value="MetI-like"/>
</dbReference>
<feature type="transmembrane region" description="Helical" evidence="7">
    <location>
        <begin position="409"/>
        <end position="432"/>
    </location>
</feature>
<dbReference type="EMBL" id="PRLP01000143">
    <property type="protein sequence ID" value="PPC74546.1"/>
    <property type="molecule type" value="Genomic_DNA"/>
</dbReference>
<feature type="domain" description="ABC transmembrane type-1" evidence="8">
    <location>
        <begin position="76"/>
        <end position="286"/>
    </location>
</feature>
<dbReference type="PANTHER" id="PTHR30183:SF6">
    <property type="entry name" value="INNER MEMBRANE ABC TRANSPORTER PERMEASE PROTEIN YNJC"/>
    <property type="match status" value="1"/>
</dbReference>
<feature type="transmembrane region" description="Helical" evidence="7">
    <location>
        <begin position="322"/>
        <end position="347"/>
    </location>
</feature>
<dbReference type="AlphaFoldDB" id="A0A2S5KJK1"/>
<keyword evidence="6 7" id="KW-0472">Membrane</keyword>
<organism evidence="9 10">
    <name type="scientific">Proteobacteria bacterium 228</name>
    <dbReference type="NCBI Taxonomy" id="2083153"/>
    <lineage>
        <taxon>Bacteria</taxon>
        <taxon>Pseudomonadati</taxon>
        <taxon>Pseudomonadota</taxon>
    </lineage>
</organism>
<keyword evidence="5 7" id="KW-1133">Transmembrane helix</keyword>
<feature type="transmembrane region" description="Helical" evidence="7">
    <location>
        <begin position="485"/>
        <end position="508"/>
    </location>
</feature>
<comment type="similarity">
    <text evidence="7">Belongs to the binding-protein-dependent transport system permease family.</text>
</comment>
<feature type="transmembrane region" description="Helical" evidence="7">
    <location>
        <begin position="164"/>
        <end position="187"/>
    </location>
</feature>
<dbReference type="GO" id="GO:0055085">
    <property type="term" value="P:transmembrane transport"/>
    <property type="evidence" value="ECO:0007669"/>
    <property type="project" value="InterPro"/>
</dbReference>
<evidence type="ECO:0000313" key="9">
    <source>
        <dbReference type="EMBL" id="PPC74546.1"/>
    </source>
</evidence>
<feature type="transmembrane region" description="Helical" evidence="7">
    <location>
        <begin position="367"/>
        <end position="397"/>
    </location>
</feature>
<dbReference type="PROSITE" id="PS50928">
    <property type="entry name" value="ABC_TM1"/>
    <property type="match status" value="2"/>
</dbReference>
<accession>A0A2S5KJK1</accession>
<dbReference type="SUPFAM" id="SSF161098">
    <property type="entry name" value="MetI-like"/>
    <property type="match status" value="2"/>
</dbReference>
<feature type="transmembrane region" description="Helical" evidence="7">
    <location>
        <begin position="266"/>
        <end position="290"/>
    </location>
</feature>
<evidence type="ECO:0000256" key="4">
    <source>
        <dbReference type="ARBA" id="ARBA00022692"/>
    </source>
</evidence>
<gene>
    <name evidence="9" type="ORF">C4K68_24800</name>
</gene>
<evidence type="ECO:0000256" key="7">
    <source>
        <dbReference type="RuleBase" id="RU363032"/>
    </source>
</evidence>
<reference evidence="9 10" key="1">
    <citation type="submission" date="2018-02" db="EMBL/GenBank/DDBJ databases">
        <title>novel marine gammaproteobacteria from coastal saline agro ecosystem.</title>
        <authorList>
            <person name="Krishnan R."/>
            <person name="Ramesh Kumar N."/>
        </authorList>
    </citation>
    <scope>NUCLEOTIDE SEQUENCE [LARGE SCALE GENOMIC DNA]</scope>
    <source>
        <strain evidence="9 10">228</strain>
    </source>
</reference>
<comment type="subcellular location">
    <subcellularLocation>
        <location evidence="1 7">Cell membrane</location>
        <topology evidence="1 7">Multi-pass membrane protein</topology>
    </subcellularLocation>
</comment>
<keyword evidence="4 7" id="KW-0812">Transmembrane</keyword>
<feature type="domain" description="ABC transmembrane type-1" evidence="8">
    <location>
        <begin position="375"/>
        <end position="564"/>
    </location>
</feature>
<proteinExistence type="inferred from homology"/>
<evidence type="ECO:0000313" key="10">
    <source>
        <dbReference type="Proteomes" id="UP000238196"/>
    </source>
</evidence>
<keyword evidence="2 7" id="KW-0813">Transport</keyword>
<dbReference type="Pfam" id="PF00528">
    <property type="entry name" value="BPD_transp_1"/>
    <property type="match status" value="1"/>
</dbReference>
<dbReference type="InterPro" id="IPR035906">
    <property type="entry name" value="MetI-like_sf"/>
</dbReference>
<feature type="transmembrane region" description="Helical" evidence="7">
    <location>
        <begin position="113"/>
        <end position="134"/>
    </location>
</feature>
<protein>
    <submittedName>
        <fullName evidence="9">ABC transporter permease</fullName>
    </submittedName>
</protein>
<evidence type="ECO:0000256" key="5">
    <source>
        <dbReference type="ARBA" id="ARBA00022989"/>
    </source>
</evidence>
<keyword evidence="3" id="KW-1003">Cell membrane</keyword>
<evidence type="ECO:0000259" key="8">
    <source>
        <dbReference type="PROSITE" id="PS50928"/>
    </source>
</evidence>
<comment type="caution">
    <text evidence="9">The sequence shown here is derived from an EMBL/GenBank/DDBJ whole genome shotgun (WGS) entry which is preliminary data.</text>
</comment>
<dbReference type="Proteomes" id="UP000238196">
    <property type="component" value="Unassembled WGS sequence"/>
</dbReference>
<sequence>MTRRPWHPCWQSAGLHGLAILLLGVPLLLGLTGTVLLSLGSWQPFISSSAISSAASSDPLSLWQSLLQLPALPHAILLSLTTGWAATLLSLSLTLLILMVLRSPRQLHWLQRWLAPILAIPHAAMAFGLMALLAPSGWLLRLLVGGRNGGVPPDWSWVQGSSGISLILALVLKETPFLLLMTLSALARTDAGKRSQLAATLGYPPGQALLLLVWPALYPALRLPLLAVLAYGLSNVDMAAIIGPGNPPTLAVLIWRWLADADVQQWLPASAAALLLLAMMLLSLLVWLGLEQGGRWLLLRLTRSGWRWQWPARWHKLGRCSASLLIGLLVASTVLAVLLLLCWSFSWRWPYPALWPQSWTAQHWLSLWQAGSVLLGNSLLLGLASACCGLLLCVLWLEWSVHQQRPLYLGIWLWLPLLLPQLVYAFGLQWLLLRLGWDGQVLALLWAHLLVVLPYMYLSLADGYRGLDPRYQQQARLLGMNYWQALWRVKWPILSPALVTALAVGFAVSNGQYLLTLYIGGGRFPTLTTEAVSLASSWDMRVIGVYAFAQLSLPLLGFALALYWPKWRYAGLQGMQPDIVTARHR</sequence>
<evidence type="ECO:0000256" key="1">
    <source>
        <dbReference type="ARBA" id="ARBA00004651"/>
    </source>
</evidence>
<dbReference type="CDD" id="cd06261">
    <property type="entry name" value="TM_PBP2"/>
    <property type="match status" value="1"/>
</dbReference>
<name>A0A2S5KJK1_9PROT</name>
<feature type="transmembrane region" description="Helical" evidence="7">
    <location>
        <begin position="543"/>
        <end position="564"/>
    </location>
</feature>
<feature type="transmembrane region" description="Helical" evidence="7">
    <location>
        <begin position="208"/>
        <end position="231"/>
    </location>
</feature>
<evidence type="ECO:0000256" key="3">
    <source>
        <dbReference type="ARBA" id="ARBA00022475"/>
    </source>
</evidence>
<feature type="transmembrane region" description="Helical" evidence="7">
    <location>
        <begin position="78"/>
        <end position="101"/>
    </location>
</feature>